<evidence type="ECO:0000313" key="1">
    <source>
        <dbReference type="EMBL" id="KAK7112859.1"/>
    </source>
</evidence>
<gene>
    <name evidence="1" type="ORF">V1264_012242</name>
</gene>
<dbReference type="Proteomes" id="UP001374579">
    <property type="component" value="Unassembled WGS sequence"/>
</dbReference>
<reference evidence="1 2" key="1">
    <citation type="submission" date="2024-02" db="EMBL/GenBank/DDBJ databases">
        <title>Chromosome-scale genome assembly of the rough periwinkle Littorina saxatilis.</title>
        <authorList>
            <person name="De Jode A."/>
            <person name="Faria R."/>
            <person name="Formenti G."/>
            <person name="Sims Y."/>
            <person name="Smith T.P."/>
            <person name="Tracey A."/>
            <person name="Wood J.M.D."/>
            <person name="Zagrodzka Z.B."/>
            <person name="Johannesson K."/>
            <person name="Butlin R.K."/>
            <person name="Leder E.H."/>
        </authorList>
    </citation>
    <scope>NUCLEOTIDE SEQUENCE [LARGE SCALE GENOMIC DNA]</scope>
    <source>
        <strain evidence="1">Snail1</strain>
        <tissue evidence="1">Muscle</tissue>
    </source>
</reference>
<keyword evidence="2" id="KW-1185">Reference proteome</keyword>
<dbReference type="Pfam" id="PF14964">
    <property type="entry name" value="INTS15"/>
    <property type="match status" value="1"/>
</dbReference>
<dbReference type="PANTHER" id="PTHR14540:SF2">
    <property type="entry name" value="INTEGRATOR COMPLEX SUBUNIT 15"/>
    <property type="match status" value="1"/>
</dbReference>
<comment type="caution">
    <text evidence="1">The sequence shown here is derived from an EMBL/GenBank/DDBJ whole genome shotgun (WGS) entry which is preliminary data.</text>
</comment>
<dbReference type="InterPro" id="IPR027844">
    <property type="entry name" value="INTS15"/>
</dbReference>
<sequence>MSSVQNMMKRLQRMEFPESTREALRYIVSTFASQDGPAIPGLNEGPEAVVGEICQAFVLFKTKRGIKVLSALHELQLLELLCGCFKAASEKYKYRIFQLMFGNRGDEHANTLLTKLVSMALSVSCTSVLDCAAIWMQERSCHSSDSLLLTSRLVEDYCLLFPDPCNVFHRLPSISPLFVCNFTTAVTALFTFNSQESVPPFSLLEHVTSWVTSDCTLCCESIRQVGIHGTCSSPIPGLMSWCVLGPVVCTHLLNRMPPKEKASNKGGKVCRASLTKTLSILSKLHLGVLQSLDFCRSSSLSQCLLNVTDAMHLVTQLSELLQHVRGEGGALGVGEEVEGVVDMAMERLAQVLQVAKMAGCLMVQRGSMSELASMAVKHLPNNRLLNMVVAVPTHRQQSLRHIPMETS</sequence>
<protein>
    <submittedName>
        <fullName evidence="1">Uncharacterized protein</fullName>
    </submittedName>
</protein>
<evidence type="ECO:0000313" key="2">
    <source>
        <dbReference type="Proteomes" id="UP001374579"/>
    </source>
</evidence>
<proteinExistence type="predicted"/>
<organism evidence="1 2">
    <name type="scientific">Littorina saxatilis</name>
    <dbReference type="NCBI Taxonomy" id="31220"/>
    <lineage>
        <taxon>Eukaryota</taxon>
        <taxon>Metazoa</taxon>
        <taxon>Spiralia</taxon>
        <taxon>Lophotrochozoa</taxon>
        <taxon>Mollusca</taxon>
        <taxon>Gastropoda</taxon>
        <taxon>Caenogastropoda</taxon>
        <taxon>Littorinimorpha</taxon>
        <taxon>Littorinoidea</taxon>
        <taxon>Littorinidae</taxon>
        <taxon>Littorina</taxon>
    </lineage>
</organism>
<dbReference type="EMBL" id="JBAMIC010000002">
    <property type="protein sequence ID" value="KAK7112859.1"/>
    <property type="molecule type" value="Genomic_DNA"/>
</dbReference>
<name>A0AAN9BWP8_9CAEN</name>
<accession>A0AAN9BWP8</accession>
<dbReference type="PANTHER" id="PTHR14540">
    <property type="entry name" value="INTEGRATOR COMPLEX SUBUNIT 15"/>
    <property type="match status" value="1"/>
</dbReference>
<dbReference type="AlphaFoldDB" id="A0AAN9BWP8"/>